<sequence length="131" mass="14871">MRGAIPVLPLCLAWMCLLINILLPGIGTLMSGFLCLCFGKPRFSVNDSGHARFGAFCVNFVVAVSQLFTVIFCLVGWGWSIWWGVIMIRLASEFSHHVLYNFCLLLPCVTFIPTSHFMYHFYCTHYQLLPT</sequence>
<feature type="transmembrane region" description="Helical" evidence="5">
    <location>
        <begin position="51"/>
        <end position="79"/>
    </location>
</feature>
<dbReference type="PANTHER" id="PTHR21676:SF6">
    <property type="entry name" value="PROTEIN STUM"/>
    <property type="match status" value="1"/>
</dbReference>
<feature type="transmembrane region" description="Helical" evidence="5">
    <location>
        <begin position="99"/>
        <end position="122"/>
    </location>
</feature>
<gene>
    <name evidence="6" type="ORF">AAG570_001220</name>
</gene>
<name>A0ABD0YBI3_9HEMI</name>
<feature type="transmembrane region" description="Helical" evidence="5">
    <location>
        <begin position="12"/>
        <end position="39"/>
    </location>
</feature>
<dbReference type="Pfam" id="PF15795">
    <property type="entry name" value="Spec3"/>
    <property type="match status" value="1"/>
</dbReference>
<evidence type="ECO:0000256" key="3">
    <source>
        <dbReference type="ARBA" id="ARBA00022989"/>
    </source>
</evidence>
<dbReference type="InterPro" id="IPR026673">
    <property type="entry name" value="SPEC3/Stum"/>
</dbReference>
<protein>
    <recommendedName>
        <fullName evidence="8">Protein SPEC3</fullName>
    </recommendedName>
</protein>
<comment type="caution">
    <text evidence="6">The sequence shown here is derived from an EMBL/GenBank/DDBJ whole genome shotgun (WGS) entry which is preliminary data.</text>
</comment>
<evidence type="ECO:0000256" key="4">
    <source>
        <dbReference type="ARBA" id="ARBA00023136"/>
    </source>
</evidence>
<dbReference type="Proteomes" id="UP001558652">
    <property type="component" value="Unassembled WGS sequence"/>
</dbReference>
<keyword evidence="3 5" id="KW-1133">Transmembrane helix</keyword>
<dbReference type="PANTHER" id="PTHR21676">
    <property type="entry name" value="PROTEIN STUM"/>
    <property type="match status" value="1"/>
</dbReference>
<evidence type="ECO:0000313" key="6">
    <source>
        <dbReference type="EMBL" id="KAL1124596.1"/>
    </source>
</evidence>
<organism evidence="6 7">
    <name type="scientific">Ranatra chinensis</name>
    <dbReference type="NCBI Taxonomy" id="642074"/>
    <lineage>
        <taxon>Eukaryota</taxon>
        <taxon>Metazoa</taxon>
        <taxon>Ecdysozoa</taxon>
        <taxon>Arthropoda</taxon>
        <taxon>Hexapoda</taxon>
        <taxon>Insecta</taxon>
        <taxon>Pterygota</taxon>
        <taxon>Neoptera</taxon>
        <taxon>Paraneoptera</taxon>
        <taxon>Hemiptera</taxon>
        <taxon>Heteroptera</taxon>
        <taxon>Panheteroptera</taxon>
        <taxon>Nepomorpha</taxon>
        <taxon>Nepidae</taxon>
        <taxon>Ranatrinae</taxon>
        <taxon>Ranatra</taxon>
    </lineage>
</organism>
<reference evidence="6 7" key="1">
    <citation type="submission" date="2024-07" db="EMBL/GenBank/DDBJ databases">
        <title>Chromosome-level genome assembly of the water stick insect Ranatra chinensis (Heteroptera: Nepidae).</title>
        <authorList>
            <person name="Liu X."/>
        </authorList>
    </citation>
    <scope>NUCLEOTIDE SEQUENCE [LARGE SCALE GENOMIC DNA]</scope>
    <source>
        <strain evidence="6">Cailab_2021Rc</strain>
        <tissue evidence="6">Muscle</tissue>
    </source>
</reference>
<dbReference type="EMBL" id="JBFDAA010000010">
    <property type="protein sequence ID" value="KAL1124596.1"/>
    <property type="molecule type" value="Genomic_DNA"/>
</dbReference>
<evidence type="ECO:0008006" key="8">
    <source>
        <dbReference type="Google" id="ProtNLM"/>
    </source>
</evidence>
<comment type="subcellular location">
    <subcellularLocation>
        <location evidence="1">Membrane</location>
        <topology evidence="1">Multi-pass membrane protein</topology>
    </subcellularLocation>
</comment>
<keyword evidence="7" id="KW-1185">Reference proteome</keyword>
<dbReference type="GO" id="GO:0016020">
    <property type="term" value="C:membrane"/>
    <property type="evidence" value="ECO:0007669"/>
    <property type="project" value="UniProtKB-SubCell"/>
</dbReference>
<proteinExistence type="predicted"/>
<evidence type="ECO:0000256" key="1">
    <source>
        <dbReference type="ARBA" id="ARBA00004141"/>
    </source>
</evidence>
<evidence type="ECO:0000256" key="2">
    <source>
        <dbReference type="ARBA" id="ARBA00022692"/>
    </source>
</evidence>
<keyword evidence="4 5" id="KW-0472">Membrane</keyword>
<dbReference type="AlphaFoldDB" id="A0ABD0YBI3"/>
<evidence type="ECO:0000256" key="5">
    <source>
        <dbReference type="SAM" id="Phobius"/>
    </source>
</evidence>
<accession>A0ABD0YBI3</accession>
<keyword evidence="2 5" id="KW-0812">Transmembrane</keyword>
<evidence type="ECO:0000313" key="7">
    <source>
        <dbReference type="Proteomes" id="UP001558652"/>
    </source>
</evidence>